<evidence type="ECO:0000256" key="1">
    <source>
        <dbReference type="SAM" id="MobiDB-lite"/>
    </source>
</evidence>
<proteinExistence type="predicted"/>
<dbReference type="AlphaFoldDB" id="A0A075I278"/>
<accession>A0A075I278</accession>
<protein>
    <submittedName>
        <fullName evidence="2">Uncharacterized protein</fullName>
    </submittedName>
</protein>
<name>A0A075I278_9EURY</name>
<reference evidence="2" key="1">
    <citation type="journal article" date="2014" name="Genome Biol. Evol.">
        <title>Pangenome evidence for extensive interdomain horizontal transfer affecting lineage core and shell genes in uncultured planktonic thaumarchaeota and euryarchaeota.</title>
        <authorList>
            <person name="Deschamps P."/>
            <person name="Zivanovic Y."/>
            <person name="Moreira D."/>
            <person name="Rodriguez-Valera F."/>
            <person name="Lopez-Garcia P."/>
        </authorList>
    </citation>
    <scope>NUCLEOTIDE SEQUENCE</scope>
</reference>
<organism evidence="2">
    <name type="scientific">uncultured marine group II/III euryarchaeote KM3_88_D11</name>
    <dbReference type="NCBI Taxonomy" id="1456535"/>
    <lineage>
        <taxon>Archaea</taxon>
        <taxon>Methanobacteriati</taxon>
        <taxon>Methanobacteriota</taxon>
        <taxon>environmental samples</taxon>
    </lineage>
</organism>
<sequence>MCFLGHSNTYLIGFSLRPRTISSRETPLTLITLNRTPGKSPYERPILPPIPSTRTSSCSSMKDMAPSPGAKAVSLLPVLIKLILTALRIPEFGCLASKPTFSITIPLA</sequence>
<feature type="region of interest" description="Disordered" evidence="1">
    <location>
        <begin position="39"/>
        <end position="64"/>
    </location>
</feature>
<dbReference type="EMBL" id="KF901155">
    <property type="protein sequence ID" value="AIF20108.1"/>
    <property type="molecule type" value="Genomic_DNA"/>
</dbReference>
<evidence type="ECO:0000313" key="2">
    <source>
        <dbReference type="EMBL" id="AIF20108.1"/>
    </source>
</evidence>